<sequence>MKDTTRPGFQMNNENYLPDVKAQYERLPYPPVDPRDEHRRLQRTWLEDLPMINHYCFGGRQTFGSGFRVLVAGGGTGDATIFLAEQLRGTNAEIVHLDLSMASIALAQQRAHIRRLANIRWVHDSILNIPELGLGRFDYINCCGVLHHLADPDAGLRALKSVLAPDGAIALMVYGAIGRTGVYHMQQLLRLSNAGCSEQDKIAQAREVLQALPQGNWYRRAGELYGDNDTDAGIYDSLLHTQDRAYTVEEIHAWLGDGHGFNIELSDVNRGRFPYLPELTLGLDARQLRARLPAMSERARHAMSELLIGDITRHTMYLTPGAAARAPYGQADFIPFYFHEPLDPKALAQMFAPKNGAPTMLAHPHLRLTAAVDAGLYAGRVLGLVDGKRSFGQIFDLVRAGLAGGGPLPDNAALFADFAPVYGLLNAIERMLLRHVSCR</sequence>
<dbReference type="EC" id="2.1.1.222" evidence="2"/>
<keyword evidence="3" id="KW-1185">Reference proteome</keyword>
<dbReference type="GO" id="GO:0102208">
    <property type="term" value="F:2-polyprenyl-6-hydroxyphenol methylase activity"/>
    <property type="evidence" value="ECO:0007669"/>
    <property type="project" value="UniProtKB-EC"/>
</dbReference>
<feature type="domain" description="Methyltransferase type 12" evidence="1">
    <location>
        <begin position="72"/>
        <end position="168"/>
    </location>
</feature>
<protein>
    <submittedName>
        <fullName evidence="2">Class I SAM-dependent methyltransferase</fullName>
        <ecNumber evidence="2">2.1.1.222</ecNumber>
        <ecNumber evidence="2">2.1.1.64</ecNumber>
    </submittedName>
</protein>
<dbReference type="EC" id="2.1.1.64" evidence="2"/>
<proteinExistence type="predicted"/>
<dbReference type="GO" id="GO:0061542">
    <property type="term" value="F:3-demethylubiquinol 3-O-methyltransferase activity"/>
    <property type="evidence" value="ECO:0007669"/>
    <property type="project" value="UniProtKB-EC"/>
</dbReference>
<dbReference type="EMBL" id="JBHSMS010000062">
    <property type="protein sequence ID" value="MFC5513176.1"/>
    <property type="molecule type" value="Genomic_DNA"/>
</dbReference>
<dbReference type="SUPFAM" id="SSF53335">
    <property type="entry name" value="S-adenosyl-L-methionine-dependent methyltransferases"/>
    <property type="match status" value="1"/>
</dbReference>
<comment type="caution">
    <text evidence="2">The sequence shown here is derived from an EMBL/GenBank/DDBJ whole genome shotgun (WGS) entry which is preliminary data.</text>
</comment>
<organism evidence="2 3">
    <name type="scientific">Massilia jejuensis</name>
    <dbReference type="NCBI Taxonomy" id="648894"/>
    <lineage>
        <taxon>Bacteria</taxon>
        <taxon>Pseudomonadati</taxon>
        <taxon>Pseudomonadota</taxon>
        <taxon>Betaproteobacteria</taxon>
        <taxon>Burkholderiales</taxon>
        <taxon>Oxalobacteraceae</taxon>
        <taxon>Telluria group</taxon>
        <taxon>Massilia</taxon>
    </lineage>
</organism>
<gene>
    <name evidence="2" type="ORF">ACFPOU_18915</name>
</gene>
<dbReference type="Gene3D" id="3.40.50.150">
    <property type="entry name" value="Vaccinia Virus protein VP39"/>
    <property type="match status" value="1"/>
</dbReference>
<evidence type="ECO:0000259" key="1">
    <source>
        <dbReference type="Pfam" id="PF08242"/>
    </source>
</evidence>
<keyword evidence="2" id="KW-0489">Methyltransferase</keyword>
<dbReference type="InterPro" id="IPR029063">
    <property type="entry name" value="SAM-dependent_MTases_sf"/>
</dbReference>
<dbReference type="CDD" id="cd02440">
    <property type="entry name" value="AdoMet_MTases"/>
    <property type="match status" value="1"/>
</dbReference>
<dbReference type="PANTHER" id="PTHR45128">
    <property type="entry name" value="METHYLTRANSFERASE TYPE 11"/>
    <property type="match status" value="1"/>
</dbReference>
<name>A0ABW0PM40_9BURK</name>
<dbReference type="GO" id="GO:0032259">
    <property type="term" value="P:methylation"/>
    <property type="evidence" value="ECO:0007669"/>
    <property type="project" value="UniProtKB-KW"/>
</dbReference>
<dbReference type="Pfam" id="PF08242">
    <property type="entry name" value="Methyltransf_12"/>
    <property type="match status" value="1"/>
</dbReference>
<evidence type="ECO:0000313" key="2">
    <source>
        <dbReference type="EMBL" id="MFC5513176.1"/>
    </source>
</evidence>
<reference evidence="3" key="1">
    <citation type="journal article" date="2019" name="Int. J. Syst. Evol. Microbiol.">
        <title>The Global Catalogue of Microorganisms (GCM) 10K type strain sequencing project: providing services to taxonomists for standard genome sequencing and annotation.</title>
        <authorList>
            <consortium name="The Broad Institute Genomics Platform"/>
            <consortium name="The Broad Institute Genome Sequencing Center for Infectious Disease"/>
            <person name="Wu L."/>
            <person name="Ma J."/>
        </authorList>
    </citation>
    <scope>NUCLEOTIDE SEQUENCE [LARGE SCALE GENOMIC DNA]</scope>
    <source>
        <strain evidence="3">CCUG 38813</strain>
    </source>
</reference>
<dbReference type="Proteomes" id="UP001596031">
    <property type="component" value="Unassembled WGS sequence"/>
</dbReference>
<dbReference type="InterPro" id="IPR013217">
    <property type="entry name" value="Methyltransf_12"/>
</dbReference>
<keyword evidence="2" id="KW-0808">Transferase</keyword>
<dbReference type="PANTHER" id="PTHR45128:SF1">
    <property type="entry name" value="S-ADENOSYLMETHIONINE-DEPENDENT METHYLTRANSFERASE RV2258C"/>
    <property type="match status" value="1"/>
</dbReference>
<dbReference type="InterPro" id="IPR053173">
    <property type="entry name" value="SAM-binding_MTase"/>
</dbReference>
<evidence type="ECO:0000313" key="3">
    <source>
        <dbReference type="Proteomes" id="UP001596031"/>
    </source>
</evidence>
<dbReference type="RefSeq" id="WP_379724839.1">
    <property type="nucleotide sequence ID" value="NZ_JBHSMS010000062.1"/>
</dbReference>
<accession>A0ABW0PM40</accession>